<sequence>MAYSHAEFHFHENCYQTQSSFTRSHKKSWGGGILSLL</sequence>
<dbReference type="EMBL" id="GGEC01076288">
    <property type="protein sequence ID" value="MBX56772.1"/>
    <property type="molecule type" value="Transcribed_RNA"/>
</dbReference>
<proteinExistence type="predicted"/>
<protein>
    <submittedName>
        <fullName evidence="1">Uncharacterized protein</fullName>
    </submittedName>
</protein>
<dbReference type="AlphaFoldDB" id="A0A2P2PPU2"/>
<organism evidence="1">
    <name type="scientific">Rhizophora mucronata</name>
    <name type="common">Asiatic mangrove</name>
    <dbReference type="NCBI Taxonomy" id="61149"/>
    <lineage>
        <taxon>Eukaryota</taxon>
        <taxon>Viridiplantae</taxon>
        <taxon>Streptophyta</taxon>
        <taxon>Embryophyta</taxon>
        <taxon>Tracheophyta</taxon>
        <taxon>Spermatophyta</taxon>
        <taxon>Magnoliopsida</taxon>
        <taxon>eudicotyledons</taxon>
        <taxon>Gunneridae</taxon>
        <taxon>Pentapetalae</taxon>
        <taxon>rosids</taxon>
        <taxon>fabids</taxon>
        <taxon>Malpighiales</taxon>
        <taxon>Rhizophoraceae</taxon>
        <taxon>Rhizophora</taxon>
    </lineage>
</organism>
<accession>A0A2P2PPU2</accession>
<name>A0A2P2PPU2_RHIMU</name>
<evidence type="ECO:0000313" key="1">
    <source>
        <dbReference type="EMBL" id="MBX56772.1"/>
    </source>
</evidence>
<reference evidence="1" key="1">
    <citation type="submission" date="2018-02" db="EMBL/GenBank/DDBJ databases">
        <title>Rhizophora mucronata_Transcriptome.</title>
        <authorList>
            <person name="Meera S.P."/>
            <person name="Sreeshan A."/>
            <person name="Augustine A."/>
        </authorList>
    </citation>
    <scope>NUCLEOTIDE SEQUENCE</scope>
    <source>
        <tissue evidence="1">Leaf</tissue>
    </source>
</reference>